<feature type="domain" description="Hemerythrin-like" evidence="1">
    <location>
        <begin position="33"/>
        <end position="129"/>
    </location>
</feature>
<dbReference type="AlphaFoldDB" id="A0A3A9PYP4"/>
<dbReference type="KEGG" id="mcs:DR90_98"/>
<gene>
    <name evidence="2" type="ORF">EJK53_2208</name>
</gene>
<dbReference type="EMBL" id="CP034662">
    <property type="protein sequence ID" value="AZQ92611.1"/>
    <property type="molecule type" value="Genomic_DNA"/>
</dbReference>
<sequence>MYRIEQLRPLSRQHQLGLSLSRQAMQCPKDSTTDDIFRHWQALVAYVHDDRIAHFAIEERYLVAPLLANHGNHPKVMALGKQLLAEHEQLRTLSQLTESASHPTIDDLHALAQALYDHIRFEEREVFPVIQELLTTKQLDTAYQQTLQHNPTKLSQTD</sequence>
<evidence type="ECO:0000259" key="1">
    <source>
        <dbReference type="Pfam" id="PF01814"/>
    </source>
</evidence>
<accession>A0A3A9PYP4</accession>
<name>A0A3A9PYP4_MORCA</name>
<dbReference type="KEGG" id="mcat:MC25239_00020"/>
<dbReference type="InterPro" id="IPR012312">
    <property type="entry name" value="Hemerythrin-like"/>
</dbReference>
<reference evidence="2 3" key="1">
    <citation type="submission" date="2018-12" db="EMBL/GenBank/DDBJ databases">
        <title>Persistence of Moraxella catarrhalis in Chronic Obstructive Pulmonary Disease and Regulation of the Hag/MID Adhesin.</title>
        <authorList>
            <person name="Murphy T."/>
            <person name="Zhao X."/>
            <person name="Vyas G."/>
            <person name="Aluvathingal J."/>
            <person name="Nadendla S."/>
            <person name="Tallon L."/>
            <person name="Tettelin H."/>
        </authorList>
    </citation>
    <scope>NUCLEOTIDE SEQUENCE [LARGE SCALE GENOMIC DNA]</scope>
    <source>
        <strain evidence="2 3">46P58B1</strain>
    </source>
</reference>
<proteinExistence type="predicted"/>
<evidence type="ECO:0000313" key="3">
    <source>
        <dbReference type="Proteomes" id="UP000280228"/>
    </source>
</evidence>
<dbReference type="RefSeq" id="WP_003670832.1">
    <property type="nucleotide sequence ID" value="NZ_CP007669.1"/>
</dbReference>
<dbReference type="Pfam" id="PF01814">
    <property type="entry name" value="Hemerythrin"/>
    <property type="match status" value="1"/>
</dbReference>
<dbReference type="Gene3D" id="1.20.120.520">
    <property type="entry name" value="nmb1532 protein domain like"/>
    <property type="match status" value="1"/>
</dbReference>
<organism evidence="2 3">
    <name type="scientific">Moraxella catarrhalis</name>
    <name type="common">Branhamella catarrhalis</name>
    <dbReference type="NCBI Taxonomy" id="480"/>
    <lineage>
        <taxon>Bacteria</taxon>
        <taxon>Pseudomonadati</taxon>
        <taxon>Pseudomonadota</taxon>
        <taxon>Gammaproteobacteria</taxon>
        <taxon>Moraxellales</taxon>
        <taxon>Moraxellaceae</taxon>
        <taxon>Moraxella</taxon>
    </lineage>
</organism>
<dbReference type="Proteomes" id="UP000280228">
    <property type="component" value="Chromosome"/>
</dbReference>
<protein>
    <submittedName>
        <fullName evidence="2">Hemerythrin HHE cation binding domain protein</fullName>
    </submittedName>
</protein>
<evidence type="ECO:0000313" key="2">
    <source>
        <dbReference type="EMBL" id="AZQ92611.1"/>
    </source>
</evidence>